<dbReference type="EMBL" id="CP116221">
    <property type="protein sequence ID" value="WCO02301.1"/>
    <property type="molecule type" value="Genomic_DNA"/>
</dbReference>
<dbReference type="InterPro" id="IPR018062">
    <property type="entry name" value="HTH_AraC-typ_CS"/>
</dbReference>
<evidence type="ECO:0000313" key="6">
    <source>
        <dbReference type="EMBL" id="WCO02301.1"/>
    </source>
</evidence>
<sequence>MGSLDIILITISGAGLMHGILVSIHLLTNKKNQTLSKSLMAIILLLMAFRVGKSVLFNFAEDLEFSIIMIGLSVLLLLGPLLYFYIQSITTPNFQLKKSYVNYFSPFVAMFVISFFATEQWFIENGKFWSFLLLAFVYLHFAYYIIRSSKIVMKASKEGNQVLTKSQNTVILWSKYVIVGVIIIWLSYVLNIFEDKIPYILGPVIYSITIYALTFIAFNLRVINYDGMVFKEDLNKNTLFKNIDAIIRKDKLYLNSNLDLTQIAKVLSVSIHEVSHMINEKTDTNFNGYINKFRIEEAKKIISKDKAKQYTIESIAYDVGFNSMSTFNSAFKKLESTTPSQYRNSLS</sequence>
<dbReference type="InterPro" id="IPR020449">
    <property type="entry name" value="Tscrpt_reg_AraC-type_HTH"/>
</dbReference>
<keyword evidence="7" id="KW-1185">Reference proteome</keyword>
<dbReference type="InterPro" id="IPR009057">
    <property type="entry name" value="Homeodomain-like_sf"/>
</dbReference>
<evidence type="ECO:0000256" key="3">
    <source>
        <dbReference type="ARBA" id="ARBA00023163"/>
    </source>
</evidence>
<evidence type="ECO:0000256" key="1">
    <source>
        <dbReference type="ARBA" id="ARBA00023015"/>
    </source>
</evidence>
<reference evidence="6 7" key="1">
    <citation type="submission" date="2023-01" db="EMBL/GenBank/DDBJ databases">
        <title>Psychroserpens ponticola sp. nov., isolated from seawater.</title>
        <authorList>
            <person name="Kristyanto S."/>
            <person name="Jung J."/>
            <person name="Kim J.M."/>
            <person name="Jeon C.O."/>
        </authorList>
    </citation>
    <scope>NUCLEOTIDE SEQUENCE [LARGE SCALE GENOMIC DNA]</scope>
    <source>
        <strain evidence="6 7">MSW6</strain>
    </source>
</reference>
<keyword evidence="1" id="KW-0805">Transcription regulation</keyword>
<keyword evidence="2" id="KW-0238">DNA-binding</keyword>
<dbReference type="Pfam" id="PF12833">
    <property type="entry name" value="HTH_18"/>
    <property type="match status" value="1"/>
</dbReference>
<feature type="domain" description="HTH araC/xylS-type" evidence="5">
    <location>
        <begin position="244"/>
        <end position="345"/>
    </location>
</feature>
<dbReference type="SMART" id="SM00342">
    <property type="entry name" value="HTH_ARAC"/>
    <property type="match status" value="1"/>
</dbReference>
<evidence type="ECO:0000256" key="4">
    <source>
        <dbReference type="SAM" id="Phobius"/>
    </source>
</evidence>
<dbReference type="PROSITE" id="PS00041">
    <property type="entry name" value="HTH_ARAC_FAMILY_1"/>
    <property type="match status" value="1"/>
</dbReference>
<dbReference type="RefSeq" id="WP_249994943.1">
    <property type="nucleotide sequence ID" value="NZ_CP116221.1"/>
</dbReference>
<dbReference type="Gene3D" id="1.10.10.60">
    <property type="entry name" value="Homeodomain-like"/>
    <property type="match status" value="2"/>
</dbReference>
<dbReference type="PRINTS" id="PR00032">
    <property type="entry name" value="HTHARAC"/>
</dbReference>
<evidence type="ECO:0000256" key="2">
    <source>
        <dbReference type="ARBA" id="ARBA00023125"/>
    </source>
</evidence>
<gene>
    <name evidence="6" type="ORF">MUN68_002145</name>
</gene>
<keyword evidence="4" id="KW-0472">Membrane</keyword>
<dbReference type="InterPro" id="IPR018060">
    <property type="entry name" value="HTH_AraC"/>
</dbReference>
<feature type="transmembrane region" description="Helical" evidence="4">
    <location>
        <begin position="128"/>
        <end position="146"/>
    </location>
</feature>
<feature type="transmembrane region" description="Helical" evidence="4">
    <location>
        <begin position="173"/>
        <end position="193"/>
    </location>
</feature>
<dbReference type="SUPFAM" id="SSF46689">
    <property type="entry name" value="Homeodomain-like"/>
    <property type="match status" value="1"/>
</dbReference>
<evidence type="ECO:0000259" key="5">
    <source>
        <dbReference type="PROSITE" id="PS01124"/>
    </source>
</evidence>
<dbReference type="PANTHER" id="PTHR43280:SF29">
    <property type="entry name" value="ARAC-FAMILY TRANSCRIPTIONAL REGULATOR"/>
    <property type="match status" value="1"/>
</dbReference>
<keyword evidence="3" id="KW-0804">Transcription</keyword>
<keyword evidence="4" id="KW-0812">Transmembrane</keyword>
<dbReference type="PROSITE" id="PS01124">
    <property type="entry name" value="HTH_ARAC_FAMILY_2"/>
    <property type="match status" value="1"/>
</dbReference>
<keyword evidence="4" id="KW-1133">Transmembrane helix</keyword>
<feature type="transmembrane region" description="Helical" evidence="4">
    <location>
        <begin position="6"/>
        <end position="27"/>
    </location>
</feature>
<accession>A0ABY7S039</accession>
<name>A0ABY7S039_9FLAO</name>
<feature type="transmembrane region" description="Helical" evidence="4">
    <location>
        <begin position="65"/>
        <end position="88"/>
    </location>
</feature>
<dbReference type="PANTHER" id="PTHR43280">
    <property type="entry name" value="ARAC-FAMILY TRANSCRIPTIONAL REGULATOR"/>
    <property type="match status" value="1"/>
</dbReference>
<dbReference type="Proteomes" id="UP001202717">
    <property type="component" value="Chromosome"/>
</dbReference>
<feature type="transmembrane region" description="Helical" evidence="4">
    <location>
        <begin position="39"/>
        <end position="59"/>
    </location>
</feature>
<protein>
    <submittedName>
        <fullName evidence="6">Helix-turn-helix transcriptional regulator</fullName>
    </submittedName>
</protein>
<feature type="transmembrane region" description="Helical" evidence="4">
    <location>
        <begin position="199"/>
        <end position="220"/>
    </location>
</feature>
<proteinExistence type="predicted"/>
<evidence type="ECO:0000313" key="7">
    <source>
        <dbReference type="Proteomes" id="UP001202717"/>
    </source>
</evidence>
<organism evidence="6 7">
    <name type="scientific">Psychroserpens ponticola</name>
    <dbReference type="NCBI Taxonomy" id="2932268"/>
    <lineage>
        <taxon>Bacteria</taxon>
        <taxon>Pseudomonadati</taxon>
        <taxon>Bacteroidota</taxon>
        <taxon>Flavobacteriia</taxon>
        <taxon>Flavobacteriales</taxon>
        <taxon>Flavobacteriaceae</taxon>
        <taxon>Psychroserpens</taxon>
    </lineage>
</organism>
<feature type="transmembrane region" description="Helical" evidence="4">
    <location>
        <begin position="100"/>
        <end position="122"/>
    </location>
</feature>